<reference evidence="3" key="2">
    <citation type="submission" date="2015-03" db="UniProtKB">
        <authorList>
            <consortium name="EnsemblPlants"/>
        </authorList>
    </citation>
    <scope>IDENTIFICATION</scope>
</reference>
<dbReference type="InterPro" id="IPR006501">
    <property type="entry name" value="Pectinesterase_inhib_dom"/>
</dbReference>
<dbReference type="SMART" id="SM00856">
    <property type="entry name" value="PMEI"/>
    <property type="match status" value="1"/>
</dbReference>
<dbReference type="InterPro" id="IPR035513">
    <property type="entry name" value="Invertase/methylesterase_inhib"/>
</dbReference>
<dbReference type="eggNOG" id="ENOG502R72Q">
    <property type="taxonomic scope" value="Eukaryota"/>
</dbReference>
<dbReference type="Proteomes" id="UP000026960">
    <property type="component" value="Chromosome 5"/>
</dbReference>
<organism evidence="3">
    <name type="scientific">Oryza barthii</name>
    <dbReference type="NCBI Taxonomy" id="65489"/>
    <lineage>
        <taxon>Eukaryota</taxon>
        <taxon>Viridiplantae</taxon>
        <taxon>Streptophyta</taxon>
        <taxon>Embryophyta</taxon>
        <taxon>Tracheophyta</taxon>
        <taxon>Spermatophyta</taxon>
        <taxon>Magnoliopsida</taxon>
        <taxon>Liliopsida</taxon>
        <taxon>Poales</taxon>
        <taxon>Poaceae</taxon>
        <taxon>BOP clade</taxon>
        <taxon>Oryzoideae</taxon>
        <taxon>Oryzeae</taxon>
        <taxon>Oryzinae</taxon>
        <taxon>Oryza</taxon>
    </lineage>
</organism>
<dbReference type="PaxDb" id="65489-OBART05G24490.1"/>
<evidence type="ECO:0000256" key="1">
    <source>
        <dbReference type="SAM" id="SignalP"/>
    </source>
</evidence>
<name>A0A0D3GAC8_9ORYZ</name>
<dbReference type="Gramene" id="OBART05G24490.1">
    <property type="protein sequence ID" value="OBART05G24490.1"/>
    <property type="gene ID" value="OBART05G24490"/>
</dbReference>
<evidence type="ECO:0000313" key="3">
    <source>
        <dbReference type="EnsemblPlants" id="OBART05G24490.1"/>
    </source>
</evidence>
<feature type="signal peptide" evidence="1">
    <location>
        <begin position="1"/>
        <end position="23"/>
    </location>
</feature>
<evidence type="ECO:0000313" key="4">
    <source>
        <dbReference type="Proteomes" id="UP000026960"/>
    </source>
</evidence>
<dbReference type="AlphaFoldDB" id="A0A0D3GAC8"/>
<dbReference type="HOGENOM" id="CLU_081696_0_0_1"/>
<feature type="domain" description="Pectinesterase inhibitor" evidence="2">
    <location>
        <begin position="42"/>
        <end position="188"/>
    </location>
</feature>
<reference evidence="3" key="1">
    <citation type="journal article" date="2009" name="Rice">
        <title>De Novo Next Generation Sequencing of Plant Genomes.</title>
        <authorList>
            <person name="Rounsley S."/>
            <person name="Marri P.R."/>
            <person name="Yu Y."/>
            <person name="He R."/>
            <person name="Sisneros N."/>
            <person name="Goicoechea J.L."/>
            <person name="Lee S.J."/>
            <person name="Angelova A."/>
            <person name="Kudrna D."/>
            <person name="Luo M."/>
            <person name="Affourtit J."/>
            <person name="Desany B."/>
            <person name="Knight J."/>
            <person name="Niazi F."/>
            <person name="Egholm M."/>
            <person name="Wing R.A."/>
        </authorList>
    </citation>
    <scope>NUCLEOTIDE SEQUENCE [LARGE SCALE GENOMIC DNA]</scope>
    <source>
        <strain evidence="3">cv. IRGC 105608</strain>
    </source>
</reference>
<feature type="chain" id="PRO_5002272369" description="Pectinesterase inhibitor domain-containing protein" evidence="1">
    <location>
        <begin position="24"/>
        <end position="194"/>
    </location>
</feature>
<dbReference type="SUPFAM" id="SSF101148">
    <property type="entry name" value="Plant invertase/pectin methylesterase inhibitor"/>
    <property type="match status" value="1"/>
</dbReference>
<dbReference type="NCBIfam" id="TIGR01614">
    <property type="entry name" value="PME_inhib"/>
    <property type="match status" value="1"/>
</dbReference>
<accession>A0A0D3GAC8</accession>
<proteinExistence type="predicted"/>
<dbReference type="Gene3D" id="1.20.140.40">
    <property type="entry name" value="Invertase/pectin methylesterase inhibitor family protein"/>
    <property type="match status" value="1"/>
</dbReference>
<keyword evidence="1" id="KW-0732">Signal</keyword>
<keyword evidence="4" id="KW-1185">Reference proteome</keyword>
<sequence length="194" mass="20388">MARFVIISVVVVAAFAAAAVVEARVGPIDVAPTNLITNPLGAIIDNGRKITGAVADNKKMCNTLRKLPGVSSPKELLTAAVKLSMRKAKAARARFEAAARAAEKGTPMESILDTCKEGYDNTVSALQEVQRCIDANDSKASLITKMSAATTFTGDCGNAYEERELEPSLALKATKNNVNRVVTGALAIAAKLKL</sequence>
<dbReference type="Pfam" id="PF04043">
    <property type="entry name" value="PMEI"/>
    <property type="match status" value="1"/>
</dbReference>
<protein>
    <recommendedName>
        <fullName evidence="2">Pectinesterase inhibitor domain-containing protein</fullName>
    </recommendedName>
</protein>
<dbReference type="EnsemblPlants" id="OBART05G24490.1">
    <property type="protein sequence ID" value="OBART05G24490.1"/>
    <property type="gene ID" value="OBART05G24490"/>
</dbReference>
<evidence type="ECO:0000259" key="2">
    <source>
        <dbReference type="SMART" id="SM00856"/>
    </source>
</evidence>
<dbReference type="GO" id="GO:0004857">
    <property type="term" value="F:enzyme inhibitor activity"/>
    <property type="evidence" value="ECO:0007669"/>
    <property type="project" value="InterPro"/>
</dbReference>